<reference evidence="1 2" key="1">
    <citation type="submission" date="2020-02" db="EMBL/GenBank/DDBJ databases">
        <authorList>
            <person name="Ferguson B K."/>
        </authorList>
    </citation>
    <scope>NUCLEOTIDE SEQUENCE [LARGE SCALE GENOMIC DNA]</scope>
</reference>
<dbReference type="Proteomes" id="UP000479000">
    <property type="component" value="Unassembled WGS sequence"/>
</dbReference>
<keyword evidence="2" id="KW-1185">Reference proteome</keyword>
<dbReference type="EMBL" id="CADCXU010017538">
    <property type="protein sequence ID" value="CAB0006285.1"/>
    <property type="molecule type" value="Genomic_DNA"/>
</dbReference>
<proteinExistence type="predicted"/>
<evidence type="ECO:0000313" key="2">
    <source>
        <dbReference type="Proteomes" id="UP000479000"/>
    </source>
</evidence>
<name>A0A6H5GTM0_9HEMI</name>
<sequence>MADGLYDVGFEKAIQKKYKNRNFPLPHEYTLGHLGSNLIGYSYVPYMGSVCPGTEVLLRFLPMHNEGPIAPSYVCPSAFMRMFFNRFLSGLYTKSGELTKIFNLASSSRFRCKLDLIRMNCRHWMLEIPVVRFCQAFSSEISEERYIIENWATMELLQMLRELRNRVLNDSRSFQLLNRLPFWGKLPTVVCRFASTRKPSERRLFPARSAVDFNYHYLRAVLAMAWIRSRQMGNVERPAIGSCVSHQRWPFPSLRRFCSCTFNKQAGDGQASNPYVTCRDLCEDMPCYNRLNSPTSSTIMVRKPLMQKSHSGKNVNFGRRSART</sequence>
<dbReference type="AlphaFoldDB" id="A0A6H5GTM0"/>
<organism evidence="1 2">
    <name type="scientific">Nesidiocoris tenuis</name>
    <dbReference type="NCBI Taxonomy" id="355587"/>
    <lineage>
        <taxon>Eukaryota</taxon>
        <taxon>Metazoa</taxon>
        <taxon>Ecdysozoa</taxon>
        <taxon>Arthropoda</taxon>
        <taxon>Hexapoda</taxon>
        <taxon>Insecta</taxon>
        <taxon>Pterygota</taxon>
        <taxon>Neoptera</taxon>
        <taxon>Paraneoptera</taxon>
        <taxon>Hemiptera</taxon>
        <taxon>Heteroptera</taxon>
        <taxon>Panheteroptera</taxon>
        <taxon>Cimicomorpha</taxon>
        <taxon>Miridae</taxon>
        <taxon>Dicyphina</taxon>
        <taxon>Nesidiocoris</taxon>
    </lineage>
</organism>
<feature type="non-terminal residue" evidence="1">
    <location>
        <position position="1"/>
    </location>
</feature>
<gene>
    <name evidence="1" type="ORF">NTEN_LOCUS11762</name>
</gene>
<evidence type="ECO:0000313" key="1">
    <source>
        <dbReference type="EMBL" id="CAB0006285.1"/>
    </source>
</evidence>
<accession>A0A6H5GTM0</accession>
<protein>
    <submittedName>
        <fullName evidence="1">Uncharacterized protein</fullName>
    </submittedName>
</protein>
<feature type="non-terminal residue" evidence="1">
    <location>
        <position position="324"/>
    </location>
</feature>